<gene>
    <name evidence="1" type="ORF">PACLA_8A006221</name>
</gene>
<name>A0A6S7KVW3_PARCT</name>
<keyword evidence="2" id="KW-1185">Reference proteome</keyword>
<accession>A0A6S7KVW3</accession>
<feature type="non-terminal residue" evidence="1">
    <location>
        <position position="143"/>
    </location>
</feature>
<dbReference type="AlphaFoldDB" id="A0A6S7KVW3"/>
<dbReference type="EMBL" id="CACRXK020047319">
    <property type="protein sequence ID" value="CAB4046200.1"/>
    <property type="molecule type" value="Genomic_DNA"/>
</dbReference>
<sequence length="143" mass="16024">MNISSSEQKFAALLRLMDQSTSSLLSQVTRAKSSTAYTEAKTLLIKEFSLSKFDRVKAYWEAKPAADEKLTLFSSRVEVLVEDITMEDIRKYCILRHAPPGVRLQLAGSHFDKFSVSDLLIEADTLTQRANIDTQVVAALQPK</sequence>
<dbReference type="Proteomes" id="UP001152795">
    <property type="component" value="Unassembled WGS sequence"/>
</dbReference>
<protein>
    <submittedName>
        <fullName evidence="1">Uncharacterized protein</fullName>
    </submittedName>
</protein>
<proteinExistence type="predicted"/>
<comment type="caution">
    <text evidence="1">The sequence shown here is derived from an EMBL/GenBank/DDBJ whole genome shotgun (WGS) entry which is preliminary data.</text>
</comment>
<evidence type="ECO:0000313" key="2">
    <source>
        <dbReference type="Proteomes" id="UP001152795"/>
    </source>
</evidence>
<evidence type="ECO:0000313" key="1">
    <source>
        <dbReference type="EMBL" id="CAB4046200.1"/>
    </source>
</evidence>
<organism evidence="1 2">
    <name type="scientific">Paramuricea clavata</name>
    <name type="common">Red gorgonian</name>
    <name type="synonym">Violescent sea-whip</name>
    <dbReference type="NCBI Taxonomy" id="317549"/>
    <lineage>
        <taxon>Eukaryota</taxon>
        <taxon>Metazoa</taxon>
        <taxon>Cnidaria</taxon>
        <taxon>Anthozoa</taxon>
        <taxon>Octocorallia</taxon>
        <taxon>Malacalcyonacea</taxon>
        <taxon>Plexauridae</taxon>
        <taxon>Paramuricea</taxon>
    </lineage>
</organism>
<reference evidence="1" key="1">
    <citation type="submission" date="2020-04" db="EMBL/GenBank/DDBJ databases">
        <authorList>
            <person name="Alioto T."/>
            <person name="Alioto T."/>
            <person name="Gomez Garrido J."/>
        </authorList>
    </citation>
    <scope>NUCLEOTIDE SEQUENCE</scope>
    <source>
        <strain evidence="1">A484AB</strain>
    </source>
</reference>